<gene>
    <name evidence="1" type="ORF">NDI89_19775</name>
</gene>
<dbReference type="Gene3D" id="2.40.400.10">
    <property type="entry name" value="Acetoacetate decarboxylase-like"/>
    <property type="match status" value="1"/>
</dbReference>
<organism evidence="1 2">
    <name type="scientific">Natrinema salsiterrestre</name>
    <dbReference type="NCBI Taxonomy" id="2950540"/>
    <lineage>
        <taxon>Archaea</taxon>
        <taxon>Methanobacteriati</taxon>
        <taxon>Methanobacteriota</taxon>
        <taxon>Stenosarchaea group</taxon>
        <taxon>Halobacteria</taxon>
        <taxon>Halobacteriales</taxon>
        <taxon>Natrialbaceae</taxon>
        <taxon>Natrinema</taxon>
    </lineage>
</organism>
<dbReference type="AlphaFoldDB" id="A0A9Q4L771"/>
<sequence length="265" mass="29397">MTGFVRSEDEIEAIQERMAENRFYDAKQVAIRFRTRESTIERLLPPGLEPTEEPVMRVDVVDVGRSNCVGSFCGAGVYVRAHHDGHVGEYCVTMPMSTEAAITWGRELFGEPKKKAAISLERSENEVNGRVSRGDGALIEIDATMETERQLDPKPQTIYHYKSLPDVTGRGFQFDPTLVRVTLDSDLHAYESGSGSLSLGAGTASPLDELEIEEILGASYTEADLRSTQENVTTVDPESFLPYAFGTGRSNDWLELDNVSDRNRP</sequence>
<comment type="caution">
    <text evidence="1">The sequence shown here is derived from an EMBL/GenBank/DDBJ whole genome shotgun (WGS) entry which is preliminary data.</text>
</comment>
<proteinExistence type="predicted"/>
<keyword evidence="2" id="KW-1185">Reference proteome</keyword>
<dbReference type="Pfam" id="PF06314">
    <property type="entry name" value="ADC"/>
    <property type="match status" value="1"/>
</dbReference>
<reference evidence="1" key="1">
    <citation type="submission" date="2022-06" db="EMBL/GenBank/DDBJ databases">
        <title>Natrinema sp. a new haloarchaeum isolate from saline soil.</title>
        <authorList>
            <person name="Strakova D."/>
            <person name="Galisteo C."/>
            <person name="Sanchez-Porro C."/>
            <person name="Ventosa A."/>
        </authorList>
    </citation>
    <scope>NUCLEOTIDE SEQUENCE</scope>
    <source>
        <strain evidence="1">S1CR25-10</strain>
    </source>
</reference>
<dbReference type="InterPro" id="IPR010451">
    <property type="entry name" value="Acetoacetate_decarboxylase"/>
</dbReference>
<dbReference type="EMBL" id="JAMQOT010000009">
    <property type="protein sequence ID" value="MDF9747822.1"/>
    <property type="molecule type" value="Genomic_DNA"/>
</dbReference>
<dbReference type="GO" id="GO:0016829">
    <property type="term" value="F:lyase activity"/>
    <property type="evidence" value="ECO:0007669"/>
    <property type="project" value="InterPro"/>
</dbReference>
<evidence type="ECO:0000313" key="1">
    <source>
        <dbReference type="EMBL" id="MDF9747822.1"/>
    </source>
</evidence>
<protein>
    <submittedName>
        <fullName evidence="1">Acetoacetate decarboxylase family protein</fullName>
    </submittedName>
</protein>
<dbReference type="RefSeq" id="WP_277524183.1">
    <property type="nucleotide sequence ID" value="NZ_JAMQOT010000009.1"/>
</dbReference>
<dbReference type="InterPro" id="IPR023375">
    <property type="entry name" value="ADC_dom_sf"/>
</dbReference>
<dbReference type="SUPFAM" id="SSF160104">
    <property type="entry name" value="Acetoacetate decarboxylase-like"/>
    <property type="match status" value="1"/>
</dbReference>
<name>A0A9Q4L771_9EURY</name>
<evidence type="ECO:0000313" key="2">
    <source>
        <dbReference type="Proteomes" id="UP001154061"/>
    </source>
</evidence>
<accession>A0A9Q4L771</accession>
<dbReference type="Proteomes" id="UP001154061">
    <property type="component" value="Unassembled WGS sequence"/>
</dbReference>